<dbReference type="InterPro" id="IPR036565">
    <property type="entry name" value="Mur-like_cat_sf"/>
</dbReference>
<dbReference type="HAMAP" id="MF_02019">
    <property type="entry name" value="MurF"/>
    <property type="match status" value="1"/>
</dbReference>
<evidence type="ECO:0000256" key="11">
    <source>
        <dbReference type="RuleBase" id="RU004136"/>
    </source>
</evidence>
<dbReference type="PANTHER" id="PTHR43024:SF1">
    <property type="entry name" value="UDP-N-ACETYLMURAMOYL-TRIPEPTIDE--D-ALANYL-D-ALANINE LIGASE"/>
    <property type="match status" value="1"/>
</dbReference>
<keyword evidence="8 10" id="KW-0131">Cell cycle</keyword>
<dbReference type="EC" id="6.3.2.10" evidence="10 11"/>
<protein>
    <recommendedName>
        <fullName evidence="10 11">UDP-N-acetylmuramoyl-tripeptide--D-alanyl-D-alanine ligase</fullName>
        <ecNumber evidence="10 11">6.3.2.10</ecNumber>
    </recommendedName>
    <alternativeName>
        <fullName evidence="10">D-alanyl-D-alanine-adding enzyme</fullName>
    </alternativeName>
</protein>
<gene>
    <name evidence="10" type="primary">murF</name>
    <name evidence="15" type="ORF">BDD16_002295</name>
</gene>
<dbReference type="GO" id="GO:0005737">
    <property type="term" value="C:cytoplasm"/>
    <property type="evidence" value="ECO:0007669"/>
    <property type="project" value="UniProtKB-SubCell"/>
</dbReference>
<keyword evidence="1 10" id="KW-0963">Cytoplasm</keyword>
<dbReference type="GO" id="GO:0047480">
    <property type="term" value="F:UDP-N-acetylmuramoyl-tripeptide-D-alanyl-D-alanine ligase activity"/>
    <property type="evidence" value="ECO:0007669"/>
    <property type="project" value="UniProtKB-UniRule"/>
</dbReference>
<dbReference type="PANTHER" id="PTHR43024">
    <property type="entry name" value="UDP-N-ACETYLMURAMOYL-TRIPEPTIDE--D-ALANYL-D-ALANINE LIGASE"/>
    <property type="match status" value="1"/>
</dbReference>
<dbReference type="Pfam" id="PF01225">
    <property type="entry name" value="Mur_ligase"/>
    <property type="match status" value="1"/>
</dbReference>
<dbReference type="GO" id="GO:0051301">
    <property type="term" value="P:cell division"/>
    <property type="evidence" value="ECO:0007669"/>
    <property type="project" value="UniProtKB-KW"/>
</dbReference>
<dbReference type="RefSeq" id="WP_246332527.1">
    <property type="nucleotide sequence ID" value="NZ_JACCFH010000001.1"/>
</dbReference>
<dbReference type="Gene3D" id="3.40.1390.10">
    <property type="entry name" value="MurE/MurF, N-terminal domain"/>
    <property type="match status" value="1"/>
</dbReference>
<dbReference type="GO" id="GO:0005524">
    <property type="term" value="F:ATP binding"/>
    <property type="evidence" value="ECO:0007669"/>
    <property type="project" value="UniProtKB-UniRule"/>
</dbReference>
<evidence type="ECO:0000256" key="4">
    <source>
        <dbReference type="ARBA" id="ARBA00022741"/>
    </source>
</evidence>
<dbReference type="NCBIfam" id="TIGR01143">
    <property type="entry name" value="murF"/>
    <property type="match status" value="1"/>
</dbReference>
<reference evidence="15 16" key="1">
    <citation type="submission" date="2020-07" db="EMBL/GenBank/DDBJ databases">
        <title>Genomic Encyclopedia of Archaeal and Bacterial Type Strains, Phase II (KMG-II): from individual species to whole genera.</title>
        <authorList>
            <person name="Goeker M."/>
        </authorList>
    </citation>
    <scope>NUCLEOTIDE SEQUENCE [LARGE SCALE GENOMIC DNA]</scope>
    <source>
        <strain evidence="15 16">DSM 21226</strain>
    </source>
</reference>
<feature type="domain" description="Mur ligase C-terminal" evidence="13">
    <location>
        <begin position="332"/>
        <end position="453"/>
    </location>
</feature>
<comment type="caution">
    <text evidence="15">The sequence shown here is derived from an EMBL/GenBank/DDBJ whole genome shotgun (WGS) entry which is preliminary data.</text>
</comment>
<evidence type="ECO:0000256" key="8">
    <source>
        <dbReference type="ARBA" id="ARBA00023306"/>
    </source>
</evidence>
<keyword evidence="2 10" id="KW-0436">Ligase</keyword>
<comment type="similarity">
    <text evidence="10">Belongs to the MurCDEF family. MurF subfamily.</text>
</comment>
<accession>A0A7Y9R0F9</accession>
<keyword evidence="4 10" id="KW-0547">Nucleotide-binding</keyword>
<dbReference type="AlphaFoldDB" id="A0A7Y9R0F9"/>
<dbReference type="Pfam" id="PF08245">
    <property type="entry name" value="Mur_ligase_M"/>
    <property type="match status" value="1"/>
</dbReference>
<keyword evidence="7 10" id="KW-0573">Peptidoglycan synthesis</keyword>
<dbReference type="InterPro" id="IPR036615">
    <property type="entry name" value="Mur_ligase_C_dom_sf"/>
</dbReference>
<keyword evidence="5 10" id="KW-0067">ATP-binding</keyword>
<dbReference type="SUPFAM" id="SSF53623">
    <property type="entry name" value="MurD-like peptide ligases, catalytic domain"/>
    <property type="match status" value="1"/>
</dbReference>
<evidence type="ECO:0000256" key="1">
    <source>
        <dbReference type="ARBA" id="ARBA00022490"/>
    </source>
</evidence>
<evidence type="ECO:0000256" key="9">
    <source>
        <dbReference type="ARBA" id="ARBA00023316"/>
    </source>
</evidence>
<organism evidence="15 16">
    <name type="scientific">Sphaerotilus montanus</name>
    <dbReference type="NCBI Taxonomy" id="522889"/>
    <lineage>
        <taxon>Bacteria</taxon>
        <taxon>Pseudomonadati</taxon>
        <taxon>Pseudomonadota</taxon>
        <taxon>Betaproteobacteria</taxon>
        <taxon>Burkholderiales</taxon>
        <taxon>Sphaerotilaceae</taxon>
        <taxon>Sphaerotilus</taxon>
    </lineage>
</organism>
<dbReference type="Gene3D" id="3.90.190.20">
    <property type="entry name" value="Mur ligase, C-terminal domain"/>
    <property type="match status" value="1"/>
</dbReference>
<dbReference type="Gene3D" id="3.40.1190.10">
    <property type="entry name" value="Mur-like, catalytic domain"/>
    <property type="match status" value="1"/>
</dbReference>
<dbReference type="Pfam" id="PF02875">
    <property type="entry name" value="Mur_ligase_C"/>
    <property type="match status" value="1"/>
</dbReference>
<dbReference type="InterPro" id="IPR004101">
    <property type="entry name" value="Mur_ligase_C"/>
</dbReference>
<comment type="subcellular location">
    <subcellularLocation>
        <location evidence="10 11">Cytoplasm</location>
    </subcellularLocation>
</comment>
<evidence type="ECO:0000259" key="14">
    <source>
        <dbReference type="Pfam" id="PF08245"/>
    </source>
</evidence>
<dbReference type="Proteomes" id="UP000518288">
    <property type="component" value="Unassembled WGS sequence"/>
</dbReference>
<evidence type="ECO:0000259" key="13">
    <source>
        <dbReference type="Pfam" id="PF02875"/>
    </source>
</evidence>
<dbReference type="SUPFAM" id="SSF63418">
    <property type="entry name" value="MurE/MurF N-terminal domain"/>
    <property type="match status" value="1"/>
</dbReference>
<comment type="function">
    <text evidence="10 11">Involved in cell wall formation. Catalyzes the final step in the synthesis of UDP-N-acetylmuramoyl-pentapeptide, the precursor of murein.</text>
</comment>
<comment type="catalytic activity">
    <reaction evidence="10 11">
        <text>D-alanyl-D-alanine + UDP-N-acetyl-alpha-D-muramoyl-L-alanyl-gamma-D-glutamyl-meso-2,6-diaminopimelate + ATP = UDP-N-acetyl-alpha-D-muramoyl-L-alanyl-gamma-D-glutamyl-meso-2,6-diaminopimeloyl-D-alanyl-D-alanine + ADP + phosphate + H(+)</text>
        <dbReference type="Rhea" id="RHEA:28374"/>
        <dbReference type="ChEBI" id="CHEBI:15378"/>
        <dbReference type="ChEBI" id="CHEBI:30616"/>
        <dbReference type="ChEBI" id="CHEBI:43474"/>
        <dbReference type="ChEBI" id="CHEBI:57822"/>
        <dbReference type="ChEBI" id="CHEBI:61386"/>
        <dbReference type="ChEBI" id="CHEBI:83905"/>
        <dbReference type="ChEBI" id="CHEBI:456216"/>
        <dbReference type="EC" id="6.3.2.10"/>
    </reaction>
</comment>
<dbReference type="EMBL" id="JACCFH010000001">
    <property type="protein sequence ID" value="NYG33309.1"/>
    <property type="molecule type" value="Genomic_DNA"/>
</dbReference>
<dbReference type="InterPro" id="IPR051046">
    <property type="entry name" value="MurCDEF_CellWall_CoF430Synth"/>
</dbReference>
<dbReference type="InterPro" id="IPR013221">
    <property type="entry name" value="Mur_ligase_cen"/>
</dbReference>
<evidence type="ECO:0000256" key="5">
    <source>
        <dbReference type="ARBA" id="ARBA00022840"/>
    </source>
</evidence>
<evidence type="ECO:0000256" key="2">
    <source>
        <dbReference type="ARBA" id="ARBA00022598"/>
    </source>
</evidence>
<proteinExistence type="inferred from homology"/>
<dbReference type="UniPathway" id="UPA00219"/>
<keyword evidence="3 10" id="KW-0132">Cell division</keyword>
<dbReference type="GO" id="GO:0071555">
    <property type="term" value="P:cell wall organization"/>
    <property type="evidence" value="ECO:0007669"/>
    <property type="project" value="UniProtKB-KW"/>
</dbReference>
<feature type="domain" description="Mur ligase central" evidence="14">
    <location>
        <begin position="114"/>
        <end position="304"/>
    </location>
</feature>
<dbReference type="SUPFAM" id="SSF53244">
    <property type="entry name" value="MurD-like peptide ligases, peptide-binding domain"/>
    <property type="match status" value="1"/>
</dbReference>
<evidence type="ECO:0000259" key="12">
    <source>
        <dbReference type="Pfam" id="PF01225"/>
    </source>
</evidence>
<dbReference type="InterPro" id="IPR035911">
    <property type="entry name" value="MurE/MurF_N"/>
</dbReference>
<keyword evidence="9 10" id="KW-0961">Cell wall biogenesis/degradation</keyword>
<evidence type="ECO:0000256" key="6">
    <source>
        <dbReference type="ARBA" id="ARBA00022960"/>
    </source>
</evidence>
<evidence type="ECO:0000313" key="16">
    <source>
        <dbReference type="Proteomes" id="UP000518288"/>
    </source>
</evidence>
<dbReference type="GO" id="GO:0009252">
    <property type="term" value="P:peptidoglycan biosynthetic process"/>
    <property type="evidence" value="ECO:0007669"/>
    <property type="project" value="UniProtKB-UniRule"/>
</dbReference>
<sequence length="477" mass="49856">MFHEFMTLGEAHALVAARLPGTRLVGDPATALQRVHTDTRSLRAGDLFVALRGERFDAHSFLPQAGAAGAVAAIAERGLAEAGLAGLEVPDTLRALQALAEGWRTSLTLPLIAVTGSNGKTTVTQMVASILRTAHGDAAHATAGNLNNHIGVPLTVLGLRRHHRIAVIELGMNHPGEIAELARIAQPTVALVNNAQREHLEFMKTVEAVARENGAVIASLPADGVAVFPADDDYTPLWRTLAGARPVSTFALDAGTGATLTAQADWQGDHWDARLQTPAGALVLALAVAGQHNVRNALAAAGCALAAGVPAEAVRDGLAAFEPVKGRSQVQRLDWRGRTITLVDDSYNANPDSVRAAIDVLAALPGPRWLVLGDMGEVGDQGPEFHSEVGRYASEKGIDCVWTAGILAAHAAQAIVPPTVVQHHADAAALVAAMRTEGAALPEAQSVLVKGSRFMKMEQVVAELKGGRTSPGEQHAH</sequence>
<evidence type="ECO:0000256" key="10">
    <source>
        <dbReference type="HAMAP-Rule" id="MF_02019"/>
    </source>
</evidence>
<name>A0A7Y9R0F9_9BURK</name>
<dbReference type="InterPro" id="IPR005863">
    <property type="entry name" value="UDP-N-AcMur_synth"/>
</dbReference>
<evidence type="ECO:0000256" key="7">
    <source>
        <dbReference type="ARBA" id="ARBA00022984"/>
    </source>
</evidence>
<keyword evidence="6 10" id="KW-0133">Cell shape</keyword>
<dbReference type="InterPro" id="IPR000713">
    <property type="entry name" value="Mur_ligase_N"/>
</dbReference>
<evidence type="ECO:0000313" key="15">
    <source>
        <dbReference type="EMBL" id="NYG33309.1"/>
    </source>
</evidence>
<feature type="domain" description="Mur ligase N-terminal catalytic" evidence="12">
    <location>
        <begin position="35"/>
        <end position="102"/>
    </location>
</feature>
<dbReference type="GO" id="GO:0008360">
    <property type="term" value="P:regulation of cell shape"/>
    <property type="evidence" value="ECO:0007669"/>
    <property type="project" value="UniProtKB-KW"/>
</dbReference>
<keyword evidence="16" id="KW-1185">Reference proteome</keyword>
<feature type="binding site" evidence="10">
    <location>
        <begin position="116"/>
        <end position="122"/>
    </location>
    <ligand>
        <name>ATP</name>
        <dbReference type="ChEBI" id="CHEBI:30616"/>
    </ligand>
</feature>
<evidence type="ECO:0000256" key="3">
    <source>
        <dbReference type="ARBA" id="ARBA00022618"/>
    </source>
</evidence>
<comment type="pathway">
    <text evidence="10 11">Cell wall biogenesis; peptidoglycan biosynthesis.</text>
</comment>